<dbReference type="InterPro" id="IPR046335">
    <property type="entry name" value="LacI/GalR-like_sensor"/>
</dbReference>
<dbReference type="Proteomes" id="UP000294927">
    <property type="component" value="Unassembled WGS sequence"/>
</dbReference>
<sequence>MTSRKPVTIRDIASLAGVSPGTVSRVMNGKPGVGADTRARIAELIAEHGFRGDSNARQLSKGRSDSMGIVFPLQVSEVVIHPVYPELLGAISDPAQRAGYDVSLFTTTAAEQVEHIADAFKRRRVDGLILPAAGGDDPLIQRVVAEGVPTVLIGHRQQGPRMSWVDCSHDDAIFEVTTRHLARGARRLVLLNGPKRISAYQLRSDGFWRAAGSASAAFEERELEMSYSSGLKVGAELVEEGLPDAVICCADSTAAGVLEQLTKAGVTVPDRVEVSGFDDTDYASHSSPALTSVRMPLRETGEAAVRLLLDMIDDPALEPEPRLFPTTVMRRASTT</sequence>
<reference evidence="5 6" key="1">
    <citation type="submission" date="2019-03" db="EMBL/GenBank/DDBJ databases">
        <title>Genomic Encyclopedia of Archaeal and Bacterial Type Strains, Phase II (KMG-II): from individual species to whole genera.</title>
        <authorList>
            <person name="Goeker M."/>
        </authorList>
    </citation>
    <scope>NUCLEOTIDE SEQUENCE [LARGE SCALE GENOMIC DNA]</scope>
    <source>
        <strain evidence="5 6">DSM 45499</strain>
    </source>
</reference>
<dbReference type="InterPro" id="IPR028082">
    <property type="entry name" value="Peripla_BP_I"/>
</dbReference>
<dbReference type="CDD" id="cd06267">
    <property type="entry name" value="PBP1_LacI_sugar_binding-like"/>
    <property type="match status" value="1"/>
</dbReference>
<feature type="domain" description="HTH lacI-type" evidence="4">
    <location>
        <begin position="7"/>
        <end position="61"/>
    </location>
</feature>
<dbReference type="Pfam" id="PF00356">
    <property type="entry name" value="LacI"/>
    <property type="match status" value="1"/>
</dbReference>
<evidence type="ECO:0000256" key="2">
    <source>
        <dbReference type="ARBA" id="ARBA00023125"/>
    </source>
</evidence>
<dbReference type="PROSITE" id="PS00356">
    <property type="entry name" value="HTH_LACI_1"/>
    <property type="match status" value="1"/>
</dbReference>
<keyword evidence="1" id="KW-0805">Transcription regulation</keyword>
<evidence type="ECO:0000259" key="4">
    <source>
        <dbReference type="PROSITE" id="PS50932"/>
    </source>
</evidence>
<dbReference type="SUPFAM" id="SSF47413">
    <property type="entry name" value="lambda repressor-like DNA-binding domains"/>
    <property type="match status" value="1"/>
</dbReference>
<evidence type="ECO:0000313" key="6">
    <source>
        <dbReference type="Proteomes" id="UP000294927"/>
    </source>
</evidence>
<evidence type="ECO:0000313" key="5">
    <source>
        <dbReference type="EMBL" id="TDV43127.1"/>
    </source>
</evidence>
<keyword evidence="6" id="KW-1185">Reference proteome</keyword>
<dbReference type="RefSeq" id="WP_133907036.1">
    <property type="nucleotide sequence ID" value="NZ_SOCP01000016.1"/>
</dbReference>
<dbReference type="PROSITE" id="PS50932">
    <property type="entry name" value="HTH_LACI_2"/>
    <property type="match status" value="1"/>
</dbReference>
<dbReference type="Gene3D" id="1.10.260.40">
    <property type="entry name" value="lambda repressor-like DNA-binding domains"/>
    <property type="match status" value="1"/>
</dbReference>
<dbReference type="OrthoDB" id="3430936at2"/>
<keyword evidence="3" id="KW-0804">Transcription</keyword>
<dbReference type="GO" id="GO:0003700">
    <property type="term" value="F:DNA-binding transcription factor activity"/>
    <property type="evidence" value="ECO:0007669"/>
    <property type="project" value="TreeGrafter"/>
</dbReference>
<dbReference type="GO" id="GO:0000976">
    <property type="term" value="F:transcription cis-regulatory region binding"/>
    <property type="evidence" value="ECO:0007669"/>
    <property type="project" value="TreeGrafter"/>
</dbReference>
<keyword evidence="2" id="KW-0238">DNA-binding</keyword>
<evidence type="ECO:0000256" key="1">
    <source>
        <dbReference type="ARBA" id="ARBA00023015"/>
    </source>
</evidence>
<dbReference type="InterPro" id="IPR010982">
    <property type="entry name" value="Lambda_DNA-bd_dom_sf"/>
</dbReference>
<organism evidence="5 6">
    <name type="scientific">Actinophytocola oryzae</name>
    <dbReference type="NCBI Taxonomy" id="502181"/>
    <lineage>
        <taxon>Bacteria</taxon>
        <taxon>Bacillati</taxon>
        <taxon>Actinomycetota</taxon>
        <taxon>Actinomycetes</taxon>
        <taxon>Pseudonocardiales</taxon>
        <taxon>Pseudonocardiaceae</taxon>
    </lineage>
</organism>
<proteinExistence type="predicted"/>
<name>A0A4R7V3F1_9PSEU</name>
<dbReference type="Pfam" id="PF13377">
    <property type="entry name" value="Peripla_BP_3"/>
    <property type="match status" value="1"/>
</dbReference>
<dbReference type="AlphaFoldDB" id="A0A4R7V3F1"/>
<gene>
    <name evidence="5" type="ORF">CLV71_11661</name>
</gene>
<dbReference type="PRINTS" id="PR00036">
    <property type="entry name" value="HTHLACI"/>
</dbReference>
<dbReference type="PANTHER" id="PTHR30146:SF109">
    <property type="entry name" value="HTH-TYPE TRANSCRIPTIONAL REGULATOR GALS"/>
    <property type="match status" value="1"/>
</dbReference>
<dbReference type="SMART" id="SM00354">
    <property type="entry name" value="HTH_LACI"/>
    <property type="match status" value="1"/>
</dbReference>
<protein>
    <submittedName>
        <fullName evidence="5">LacI family transcriptional regulator</fullName>
    </submittedName>
</protein>
<dbReference type="PANTHER" id="PTHR30146">
    <property type="entry name" value="LACI-RELATED TRANSCRIPTIONAL REPRESSOR"/>
    <property type="match status" value="1"/>
</dbReference>
<dbReference type="CDD" id="cd01392">
    <property type="entry name" value="HTH_LacI"/>
    <property type="match status" value="1"/>
</dbReference>
<dbReference type="SUPFAM" id="SSF53822">
    <property type="entry name" value="Periplasmic binding protein-like I"/>
    <property type="match status" value="1"/>
</dbReference>
<evidence type="ECO:0000256" key="3">
    <source>
        <dbReference type="ARBA" id="ARBA00023163"/>
    </source>
</evidence>
<dbReference type="Gene3D" id="3.40.50.2300">
    <property type="match status" value="2"/>
</dbReference>
<accession>A0A4R7V3F1</accession>
<dbReference type="InterPro" id="IPR000843">
    <property type="entry name" value="HTH_LacI"/>
</dbReference>
<comment type="caution">
    <text evidence="5">The sequence shown here is derived from an EMBL/GenBank/DDBJ whole genome shotgun (WGS) entry which is preliminary data.</text>
</comment>
<dbReference type="EMBL" id="SOCP01000016">
    <property type="protein sequence ID" value="TDV43127.1"/>
    <property type="molecule type" value="Genomic_DNA"/>
</dbReference>